<sequence length="327" mass="34623">MHLLKRYAGLTLCCLLMASQSVAHATDKPFPSRAISILVGWSAGGATDLLARQVGEAMHKIGGQSIIVENKPGANGTIGHSQAARARADGYTTLLATNSTFAIAPQLYPTLPFDQEKDLAPVALLAESPLVLVASPKSGIESLPALLDQAGKTAGQLNIASGGNGSTSHMAAEMLMALTNTEFTHIPYKGGSPATVAVSASEVDLAFLDLGVALPILREGRAKALGVSSKQRSPLLADVPTLDEAGITDFEATTTFALFVPIDTPDNTIQALYSILDKAMHQPELLSKLDNQGVVPRLENPEGLKNYLQLEQQRWKEIIATRHISLD</sequence>
<organism evidence="3 4">
    <name type="scientific">Alcaligenes endophyticus</name>
    <dbReference type="NCBI Taxonomy" id="1929088"/>
    <lineage>
        <taxon>Bacteria</taxon>
        <taxon>Pseudomonadati</taxon>
        <taxon>Pseudomonadota</taxon>
        <taxon>Betaproteobacteria</taxon>
        <taxon>Burkholderiales</taxon>
        <taxon>Alcaligenaceae</taxon>
        <taxon>Alcaligenes</taxon>
    </lineage>
</organism>
<evidence type="ECO:0000256" key="2">
    <source>
        <dbReference type="SAM" id="SignalP"/>
    </source>
</evidence>
<dbReference type="Proteomes" id="UP001168613">
    <property type="component" value="Unassembled WGS sequence"/>
</dbReference>
<evidence type="ECO:0000313" key="4">
    <source>
        <dbReference type="Proteomes" id="UP001168613"/>
    </source>
</evidence>
<dbReference type="CDD" id="cd07012">
    <property type="entry name" value="PBP2_Bug_TTT"/>
    <property type="match status" value="1"/>
</dbReference>
<dbReference type="PIRSF" id="PIRSF017082">
    <property type="entry name" value="YflP"/>
    <property type="match status" value="1"/>
</dbReference>
<keyword evidence="4" id="KW-1185">Reference proteome</keyword>
<dbReference type="Gene3D" id="3.40.190.150">
    <property type="entry name" value="Bordetella uptake gene, domain 1"/>
    <property type="match status" value="1"/>
</dbReference>
<proteinExistence type="inferred from homology"/>
<dbReference type="PANTHER" id="PTHR42928:SF5">
    <property type="entry name" value="BLR1237 PROTEIN"/>
    <property type="match status" value="1"/>
</dbReference>
<evidence type="ECO:0000256" key="1">
    <source>
        <dbReference type="ARBA" id="ARBA00006987"/>
    </source>
</evidence>
<dbReference type="PANTHER" id="PTHR42928">
    <property type="entry name" value="TRICARBOXYLATE-BINDING PROTEIN"/>
    <property type="match status" value="1"/>
</dbReference>
<keyword evidence="2" id="KW-0732">Signal</keyword>
<comment type="similarity">
    <text evidence="1">Belongs to the UPF0065 (bug) family.</text>
</comment>
<dbReference type="RefSeq" id="WP_266122965.1">
    <property type="nucleotide sequence ID" value="NZ_JAJHNU010000003.1"/>
</dbReference>
<dbReference type="InterPro" id="IPR042100">
    <property type="entry name" value="Bug_dom1"/>
</dbReference>
<dbReference type="Pfam" id="PF03401">
    <property type="entry name" value="TctC"/>
    <property type="match status" value="1"/>
</dbReference>
<dbReference type="Gene3D" id="3.40.190.10">
    <property type="entry name" value="Periplasmic binding protein-like II"/>
    <property type="match status" value="1"/>
</dbReference>
<dbReference type="SUPFAM" id="SSF53850">
    <property type="entry name" value="Periplasmic binding protein-like II"/>
    <property type="match status" value="1"/>
</dbReference>
<comment type="caution">
    <text evidence="3">The sequence shown here is derived from an EMBL/GenBank/DDBJ whole genome shotgun (WGS) entry which is preliminary data.</text>
</comment>
<protein>
    <submittedName>
        <fullName evidence="3">Tripartite tricarboxylate transporter substrate binding protein</fullName>
    </submittedName>
</protein>
<evidence type="ECO:0000313" key="3">
    <source>
        <dbReference type="EMBL" id="MDN4122031.1"/>
    </source>
</evidence>
<gene>
    <name evidence="3" type="ORF">LMS43_12100</name>
</gene>
<feature type="chain" id="PRO_5045998472" evidence="2">
    <location>
        <begin position="26"/>
        <end position="327"/>
    </location>
</feature>
<dbReference type="InterPro" id="IPR005064">
    <property type="entry name" value="BUG"/>
</dbReference>
<dbReference type="EMBL" id="JAJHNU010000003">
    <property type="protein sequence ID" value="MDN4122031.1"/>
    <property type="molecule type" value="Genomic_DNA"/>
</dbReference>
<feature type="signal peptide" evidence="2">
    <location>
        <begin position="1"/>
        <end position="25"/>
    </location>
</feature>
<name>A0ABT8EL62_9BURK</name>
<reference evidence="3" key="1">
    <citation type="submission" date="2021-11" db="EMBL/GenBank/DDBJ databases">
        <title>Draft genome sequence of Alcaligenes endophyticus type strain CCUG 75668T.</title>
        <authorList>
            <person name="Salva-Serra F."/>
            <person name="Duran R.E."/>
            <person name="Seeger M."/>
            <person name="Moore E.R.B."/>
            <person name="Jaen-Luchoro D."/>
        </authorList>
    </citation>
    <scope>NUCLEOTIDE SEQUENCE</scope>
    <source>
        <strain evidence="3">CCUG 75668</strain>
    </source>
</reference>
<accession>A0ABT8EL62</accession>